<evidence type="ECO:0000259" key="9">
    <source>
        <dbReference type="Pfam" id="PF05957"/>
    </source>
</evidence>
<dbReference type="InterPro" id="IPR010279">
    <property type="entry name" value="YqjD/ElaB"/>
</dbReference>
<keyword evidence="7 8" id="KW-0472">Membrane</keyword>
<comment type="subcellular location">
    <subcellularLocation>
        <location evidence="1">Cell inner membrane</location>
        <topology evidence="1">Single-pass membrane protein</topology>
    </subcellularLocation>
</comment>
<proteinExistence type="inferred from homology"/>
<keyword evidence="4" id="KW-0997">Cell inner membrane</keyword>
<evidence type="ECO:0000313" key="11">
    <source>
        <dbReference type="EMBL" id="CAG9166022.1"/>
    </source>
</evidence>
<dbReference type="PANTHER" id="PTHR35893">
    <property type="entry name" value="INNER MEMBRANE PROTEIN-RELATED"/>
    <property type="match status" value="1"/>
</dbReference>
<dbReference type="InterPro" id="IPR043605">
    <property type="entry name" value="DUF883_C"/>
</dbReference>
<evidence type="ECO:0000259" key="10">
    <source>
        <dbReference type="Pfam" id="PF19029"/>
    </source>
</evidence>
<dbReference type="RefSeq" id="WP_224078353.1">
    <property type="nucleotide sequence ID" value="NZ_CAJZAI010000001.1"/>
</dbReference>
<dbReference type="Pfam" id="PF19029">
    <property type="entry name" value="DUF883_C"/>
    <property type="match status" value="1"/>
</dbReference>
<comment type="caution">
    <text evidence="11">The sequence shown here is derived from an EMBL/GenBank/DDBJ whole genome shotgun (WGS) entry which is preliminary data.</text>
</comment>
<evidence type="ECO:0000256" key="8">
    <source>
        <dbReference type="SAM" id="Phobius"/>
    </source>
</evidence>
<evidence type="ECO:0000256" key="6">
    <source>
        <dbReference type="ARBA" id="ARBA00022989"/>
    </source>
</evidence>
<evidence type="ECO:0000256" key="3">
    <source>
        <dbReference type="ARBA" id="ARBA00022475"/>
    </source>
</evidence>
<evidence type="ECO:0000313" key="12">
    <source>
        <dbReference type="Proteomes" id="UP000727654"/>
    </source>
</evidence>
<feature type="domain" description="DUF883" evidence="10">
    <location>
        <begin position="77"/>
        <end position="104"/>
    </location>
</feature>
<evidence type="ECO:0000256" key="4">
    <source>
        <dbReference type="ARBA" id="ARBA00022519"/>
    </source>
</evidence>
<evidence type="ECO:0008006" key="13">
    <source>
        <dbReference type="Google" id="ProtNLM"/>
    </source>
</evidence>
<feature type="transmembrane region" description="Helical" evidence="8">
    <location>
        <begin position="86"/>
        <end position="107"/>
    </location>
</feature>
<evidence type="ECO:0000256" key="1">
    <source>
        <dbReference type="ARBA" id="ARBA00004377"/>
    </source>
</evidence>
<keyword evidence="3" id="KW-1003">Cell membrane</keyword>
<evidence type="ECO:0000256" key="7">
    <source>
        <dbReference type="ARBA" id="ARBA00023136"/>
    </source>
</evidence>
<accession>A0ABN7XY19</accession>
<evidence type="ECO:0000256" key="5">
    <source>
        <dbReference type="ARBA" id="ARBA00022692"/>
    </source>
</evidence>
<evidence type="ECO:0000256" key="2">
    <source>
        <dbReference type="ARBA" id="ARBA00010423"/>
    </source>
</evidence>
<keyword evidence="12" id="KW-1185">Reference proteome</keyword>
<dbReference type="Pfam" id="PF05957">
    <property type="entry name" value="DUF883"/>
    <property type="match status" value="1"/>
</dbReference>
<sequence length="110" mass="11771">MNDIRADLLVHKDALIRDANVLLADVQALLKDVAEEAGAEAGQARTELGTRLRALQARLDTLREAGRHRVGQLADTADLYVREHPWQSIGTVAAIGAVAGAIVALAVSRR</sequence>
<name>A0ABN7XY19_9BURK</name>
<dbReference type="PANTHER" id="PTHR35893:SF3">
    <property type="entry name" value="INNER MEMBRANE PROTEIN"/>
    <property type="match status" value="1"/>
</dbReference>
<dbReference type="EMBL" id="CAJZAI010000001">
    <property type="protein sequence ID" value="CAG9166022.1"/>
    <property type="molecule type" value="Genomic_DNA"/>
</dbReference>
<reference evidence="11 12" key="1">
    <citation type="submission" date="2021-08" db="EMBL/GenBank/DDBJ databases">
        <authorList>
            <person name="Peeters C."/>
        </authorList>
    </citation>
    <scope>NUCLEOTIDE SEQUENCE [LARGE SCALE GENOMIC DNA]</scope>
    <source>
        <strain evidence="11 12">LMG 23992</strain>
    </source>
</reference>
<gene>
    <name evidence="11" type="primary">ygaM</name>
    <name evidence="11" type="ORF">LMG23992_00668</name>
</gene>
<feature type="domain" description="DUF883" evidence="9">
    <location>
        <begin position="13"/>
        <end position="64"/>
    </location>
</feature>
<dbReference type="InterPro" id="IPR043604">
    <property type="entry name" value="DUF883_N"/>
</dbReference>
<organism evidence="11 12">
    <name type="scientific">Cupriavidus laharis</name>
    <dbReference type="NCBI Taxonomy" id="151654"/>
    <lineage>
        <taxon>Bacteria</taxon>
        <taxon>Pseudomonadati</taxon>
        <taxon>Pseudomonadota</taxon>
        <taxon>Betaproteobacteria</taxon>
        <taxon>Burkholderiales</taxon>
        <taxon>Burkholderiaceae</taxon>
        <taxon>Cupriavidus</taxon>
    </lineage>
</organism>
<dbReference type="Proteomes" id="UP000727654">
    <property type="component" value="Unassembled WGS sequence"/>
</dbReference>
<comment type="similarity">
    <text evidence="2">Belongs to the ElaB/YgaM/YqjD family.</text>
</comment>
<keyword evidence="5 8" id="KW-0812">Transmembrane</keyword>
<protein>
    <recommendedName>
        <fullName evidence="13">DUF883 domain-containing protein</fullName>
    </recommendedName>
</protein>
<keyword evidence="6 8" id="KW-1133">Transmembrane helix</keyword>